<reference evidence="1 2" key="1">
    <citation type="submission" date="2014-03" db="EMBL/GenBank/DDBJ databases">
        <title>Sequencing and Comparison of Genomes and Transcriptome Profiles of Human Ehrlichiosis Agents.</title>
        <authorList>
            <person name="Lin M."/>
            <person name="Daugherty S.C."/>
            <person name="Nagaraj S."/>
            <person name="Cheng Z."/>
            <person name="Xiong Q."/>
            <person name="Lin F.-Y."/>
            <person name="Sengamalay N."/>
            <person name="Ott S."/>
            <person name="Godinez A."/>
            <person name="Tallon L.J."/>
            <person name="Sadzewicz L."/>
            <person name="Fraser C.M."/>
            <person name="Dunning Hotopp J.C."/>
            <person name="Rikihisa Y."/>
        </authorList>
    </citation>
    <scope>NUCLEOTIDE SEQUENCE [LARGE SCALE GENOMIC DNA]</scope>
    <source>
        <strain evidence="1 2">Oregon</strain>
    </source>
</reference>
<dbReference type="HOGENOM" id="CLU_3138209_0_0_5"/>
<dbReference type="AlphaFoldDB" id="X5HJ65"/>
<dbReference type="KEGG" id="nhm:NHE_0135"/>
<accession>X5HJ65</accession>
<evidence type="ECO:0000313" key="1">
    <source>
        <dbReference type="EMBL" id="AHX11104.1"/>
    </source>
</evidence>
<dbReference type="Proteomes" id="UP000023755">
    <property type="component" value="Chromosome"/>
</dbReference>
<organism evidence="1 2">
    <name type="scientific">Neorickettsia helminthoeca str. Oregon</name>
    <dbReference type="NCBI Taxonomy" id="1286528"/>
    <lineage>
        <taxon>Bacteria</taxon>
        <taxon>Pseudomonadati</taxon>
        <taxon>Pseudomonadota</taxon>
        <taxon>Alphaproteobacteria</taxon>
        <taxon>Rickettsiales</taxon>
        <taxon>Anaplasmataceae</taxon>
        <taxon>Neorickettsia</taxon>
    </lineage>
</organism>
<proteinExistence type="predicted"/>
<evidence type="ECO:0000313" key="2">
    <source>
        <dbReference type="Proteomes" id="UP000023755"/>
    </source>
</evidence>
<sequence>MLLRSSIFVLQRNMSKCYHVYQASEVLVALITTPVLGDVVSWLIQHKKI</sequence>
<gene>
    <name evidence="1" type="ORF">NHE_0135</name>
</gene>
<keyword evidence="2" id="KW-1185">Reference proteome</keyword>
<protein>
    <submittedName>
        <fullName evidence="1">Uncharacterized protein</fullName>
    </submittedName>
</protein>
<name>X5HJ65_9RICK</name>
<dbReference type="EMBL" id="CP007481">
    <property type="protein sequence ID" value="AHX11104.1"/>
    <property type="molecule type" value="Genomic_DNA"/>
</dbReference>